<dbReference type="NCBIfam" id="TIGR00544">
    <property type="entry name" value="lgt"/>
    <property type="match status" value="1"/>
</dbReference>
<accession>A0A6C0GKD9</accession>
<evidence type="ECO:0000256" key="1">
    <source>
        <dbReference type="ARBA" id="ARBA00007150"/>
    </source>
</evidence>
<evidence type="ECO:0000256" key="2">
    <source>
        <dbReference type="ARBA" id="ARBA00022475"/>
    </source>
</evidence>
<feature type="transmembrane region" description="Helical" evidence="7">
    <location>
        <begin position="120"/>
        <end position="139"/>
    </location>
</feature>
<dbReference type="GO" id="GO:0042158">
    <property type="term" value="P:lipoprotein biosynthetic process"/>
    <property type="evidence" value="ECO:0007669"/>
    <property type="project" value="UniProtKB-UniRule"/>
</dbReference>
<evidence type="ECO:0000256" key="6">
    <source>
        <dbReference type="ARBA" id="ARBA00023136"/>
    </source>
</evidence>
<feature type="transmembrane region" description="Helical" evidence="7">
    <location>
        <begin position="235"/>
        <end position="256"/>
    </location>
</feature>
<evidence type="ECO:0000256" key="5">
    <source>
        <dbReference type="ARBA" id="ARBA00022989"/>
    </source>
</evidence>
<feature type="transmembrane region" description="Helical" evidence="7">
    <location>
        <begin position="175"/>
        <end position="192"/>
    </location>
</feature>
<comment type="subcellular location">
    <subcellularLocation>
        <location evidence="7">Cell membrane</location>
        <topology evidence="7">Multi-pass membrane protein</topology>
    </subcellularLocation>
</comment>
<dbReference type="UniPathway" id="UPA00664"/>
<feature type="transmembrane region" description="Helical" evidence="7">
    <location>
        <begin position="96"/>
        <end position="113"/>
    </location>
</feature>
<comment type="function">
    <text evidence="7">Catalyzes the transfer of the diacylglyceryl group from phosphatidylglycerol to the sulfhydryl group of the N-terminal cysteine of a prolipoprotein, the first step in the formation of mature lipoproteins.</text>
</comment>
<feature type="transmembrane region" description="Helical" evidence="7">
    <location>
        <begin position="23"/>
        <end position="43"/>
    </location>
</feature>
<keyword evidence="9" id="KW-1185">Reference proteome</keyword>
<evidence type="ECO:0000256" key="4">
    <source>
        <dbReference type="ARBA" id="ARBA00022692"/>
    </source>
</evidence>
<comment type="similarity">
    <text evidence="1 7">Belongs to the Lgt family.</text>
</comment>
<dbReference type="Proteomes" id="UP000480178">
    <property type="component" value="Chromosome"/>
</dbReference>
<keyword evidence="8" id="KW-0449">Lipoprotein</keyword>
<dbReference type="PANTHER" id="PTHR30589">
    <property type="entry name" value="PROLIPOPROTEIN DIACYLGLYCERYL TRANSFERASE"/>
    <property type="match status" value="1"/>
</dbReference>
<dbReference type="EC" id="2.5.1.145" evidence="7"/>
<dbReference type="HAMAP" id="MF_01147">
    <property type="entry name" value="Lgt"/>
    <property type="match status" value="1"/>
</dbReference>
<feature type="transmembrane region" description="Helical" evidence="7">
    <location>
        <begin position="204"/>
        <end position="223"/>
    </location>
</feature>
<keyword evidence="3 7" id="KW-0808">Transferase</keyword>
<keyword evidence="2 7" id="KW-1003">Cell membrane</keyword>
<dbReference type="GO" id="GO:0008961">
    <property type="term" value="F:phosphatidylglycerol-prolipoprotein diacylglyceryl transferase activity"/>
    <property type="evidence" value="ECO:0007669"/>
    <property type="project" value="UniProtKB-UniRule"/>
</dbReference>
<name>A0A6C0GKD9_9BACT</name>
<proteinExistence type="inferred from homology"/>
<evidence type="ECO:0000313" key="8">
    <source>
        <dbReference type="EMBL" id="QHT68488.1"/>
    </source>
</evidence>
<dbReference type="EMBL" id="CP048222">
    <property type="protein sequence ID" value="QHT68488.1"/>
    <property type="molecule type" value="Genomic_DNA"/>
</dbReference>
<feature type="binding site" evidence="7">
    <location>
        <position position="140"/>
    </location>
    <ligand>
        <name>a 1,2-diacyl-sn-glycero-3-phospho-(1'-sn-glycerol)</name>
        <dbReference type="ChEBI" id="CHEBI:64716"/>
    </ligand>
</feature>
<evidence type="ECO:0000313" key="9">
    <source>
        <dbReference type="Proteomes" id="UP000480178"/>
    </source>
</evidence>
<dbReference type="GO" id="GO:0005886">
    <property type="term" value="C:plasma membrane"/>
    <property type="evidence" value="ECO:0007669"/>
    <property type="project" value="UniProtKB-SubCell"/>
</dbReference>
<reference evidence="8 9" key="1">
    <citation type="submission" date="2020-01" db="EMBL/GenBank/DDBJ databases">
        <authorList>
            <person name="Kim M.K."/>
        </authorList>
    </citation>
    <scope>NUCLEOTIDE SEQUENCE [LARGE SCALE GENOMIC DNA]</scope>
    <source>
        <strain evidence="8 9">172606-1</strain>
    </source>
</reference>
<dbReference type="KEGG" id="rhoz:GXP67_18485"/>
<protein>
    <recommendedName>
        <fullName evidence="7">Phosphatidylglycerol--prolipoprotein diacylglyceryl transferase</fullName>
        <ecNumber evidence="7">2.5.1.145</ecNumber>
    </recommendedName>
</protein>
<organism evidence="8 9">
    <name type="scientific">Rhodocytophaga rosea</name>
    <dbReference type="NCBI Taxonomy" id="2704465"/>
    <lineage>
        <taxon>Bacteria</taxon>
        <taxon>Pseudomonadati</taxon>
        <taxon>Bacteroidota</taxon>
        <taxon>Cytophagia</taxon>
        <taxon>Cytophagales</taxon>
        <taxon>Rhodocytophagaceae</taxon>
        <taxon>Rhodocytophaga</taxon>
    </lineage>
</organism>
<gene>
    <name evidence="7 8" type="primary">lgt</name>
    <name evidence="8" type="ORF">GXP67_18485</name>
</gene>
<keyword evidence="6 7" id="KW-0472">Membrane</keyword>
<evidence type="ECO:0000256" key="3">
    <source>
        <dbReference type="ARBA" id="ARBA00022679"/>
    </source>
</evidence>
<dbReference type="InterPro" id="IPR001640">
    <property type="entry name" value="Lgt"/>
</dbReference>
<feature type="transmembrane region" description="Helical" evidence="7">
    <location>
        <begin position="55"/>
        <end position="76"/>
    </location>
</feature>
<sequence>MLEFITWDVAPEIFSTKYITVRWYGLLFALGFLIGQQILFYIFRKEGKPESDVETLTVYMVIATVVGARLGHVLFYEPMDYLRNPIDILKIWEGGLASHGATIGILFALYLYARKKKDQSYFWVVDRIVITVALAGMLIRLGNLMNSEIYGHQTYLPWGFIFVRDGQTIPRHPTQIYEALFCLVLFITLFAIWNKYRARTQEGLLLGIFLIALFTFRFLVEFLKEPQVEFENEMLLNMGQLLSIPAVIGGILVLVISSRNARKTGNVISNAKI</sequence>
<keyword evidence="4 7" id="KW-0812">Transmembrane</keyword>
<comment type="catalytic activity">
    <reaction evidence="7">
        <text>L-cysteinyl-[prolipoprotein] + a 1,2-diacyl-sn-glycero-3-phospho-(1'-sn-glycerol) = an S-1,2-diacyl-sn-glyceryl-L-cysteinyl-[prolipoprotein] + sn-glycerol 1-phosphate + H(+)</text>
        <dbReference type="Rhea" id="RHEA:56712"/>
        <dbReference type="Rhea" id="RHEA-COMP:14679"/>
        <dbReference type="Rhea" id="RHEA-COMP:14680"/>
        <dbReference type="ChEBI" id="CHEBI:15378"/>
        <dbReference type="ChEBI" id="CHEBI:29950"/>
        <dbReference type="ChEBI" id="CHEBI:57685"/>
        <dbReference type="ChEBI" id="CHEBI:64716"/>
        <dbReference type="ChEBI" id="CHEBI:140658"/>
        <dbReference type="EC" id="2.5.1.145"/>
    </reaction>
</comment>
<dbReference type="Pfam" id="PF01790">
    <property type="entry name" value="LGT"/>
    <property type="match status" value="1"/>
</dbReference>
<evidence type="ECO:0000256" key="7">
    <source>
        <dbReference type="HAMAP-Rule" id="MF_01147"/>
    </source>
</evidence>
<keyword evidence="5 7" id="KW-1133">Transmembrane helix</keyword>
<dbReference type="PANTHER" id="PTHR30589:SF0">
    <property type="entry name" value="PHOSPHATIDYLGLYCEROL--PROLIPOPROTEIN DIACYLGLYCERYL TRANSFERASE"/>
    <property type="match status" value="1"/>
</dbReference>
<dbReference type="AlphaFoldDB" id="A0A6C0GKD9"/>
<comment type="pathway">
    <text evidence="7">Protein modification; lipoprotein biosynthesis (diacylglyceryl transfer).</text>
</comment>
<dbReference type="RefSeq" id="WP_162444499.1">
    <property type="nucleotide sequence ID" value="NZ_CP048222.1"/>
</dbReference>